<keyword evidence="4 11" id="KW-0436">Ligase</keyword>
<evidence type="ECO:0000256" key="9">
    <source>
        <dbReference type="ARBA" id="ARBA00030520"/>
    </source>
</evidence>
<dbReference type="PANTHER" id="PTHR43740">
    <property type="entry name" value="LEUCYL-TRNA SYNTHETASE"/>
    <property type="match status" value="1"/>
</dbReference>
<dbReference type="InterPro" id="IPR009008">
    <property type="entry name" value="Val/Leu/Ile-tRNA-synth_edit"/>
</dbReference>
<dbReference type="PROSITE" id="PS00178">
    <property type="entry name" value="AA_TRNA_LIGASE_I"/>
    <property type="match status" value="1"/>
</dbReference>
<dbReference type="CDD" id="cd00812">
    <property type="entry name" value="LeuRS_core"/>
    <property type="match status" value="1"/>
</dbReference>
<dbReference type="InterPro" id="IPR014729">
    <property type="entry name" value="Rossmann-like_a/b/a_fold"/>
</dbReference>
<evidence type="ECO:0000259" key="13">
    <source>
        <dbReference type="Pfam" id="PF08264"/>
    </source>
</evidence>
<evidence type="ECO:0000259" key="14">
    <source>
        <dbReference type="Pfam" id="PF09334"/>
    </source>
</evidence>
<dbReference type="SUPFAM" id="SSF50677">
    <property type="entry name" value="ValRS/IleRS/LeuRS editing domain"/>
    <property type="match status" value="1"/>
</dbReference>
<dbReference type="AlphaFoldDB" id="A0A6G0ZHW7"/>
<dbReference type="PRINTS" id="PR00985">
    <property type="entry name" value="TRNASYNTHLEU"/>
</dbReference>
<dbReference type="OrthoDB" id="15954at2759"/>
<dbReference type="InterPro" id="IPR002300">
    <property type="entry name" value="aa-tRNA-synth_Ia"/>
</dbReference>
<dbReference type="Proteomes" id="UP000478052">
    <property type="component" value="Unassembled WGS sequence"/>
</dbReference>
<evidence type="ECO:0000256" key="2">
    <source>
        <dbReference type="ARBA" id="ARBA00013164"/>
    </source>
</evidence>
<gene>
    <name evidence="15" type="ORF">FWK35_00001880</name>
</gene>
<sequence>MITKEIFCKLNKLRLYRKYTPNCRSLSNDIWNEELTIDLKLKIEKYWKDKLCKGSFDKNNIDKKFYVLSMFPYPSGHLHMGHVRVYVIADSIARFHRMNGQNVFQPMGWDAFGLPAENAAILHGLPADKWTSSNIDHMKKQLQELGCSFDWSNEITTCDPSYYKWTQWFFLKMFQSGLVYSKEAEVNWDPVDETVLANEQVDENGCSWRSGAVVKKKVLKQWFIKTTQFSKALFEGLNDPSLKDWRDIINLQKHWIGECDGYKFDFQLYTDDVCRTILNVWTQHPEHVPLAAFICVKPDSFVHKYYVLNHKNVYIKNPITGSVLPVLVTDRVVYPDGQESRLAVPYVNSIDNELAKEHNISYSVNESSYLSREAICEKAKELNVGGYQVSSKLQDWLISRQRYWGTPVPIIHCTDCGTQAVPEDQLPVKLPMLDVQKNKKFKSLELDEEWIKTTCPKCGKEAKRETNTMDTFVDSSWYYLRYLDPKNSSQPFDKTLINKMMPVDIYVGGKEHAVLHLYYARFFNHFLHSIGLSPSLEPFKKLLVQGMVMGQSYKNKITGTYLKEDEVIKKDKKYFTKDGDFPVIATWEKMSKSKHNGVEPKSTINNYGVDTMRLLVLSSVAPTSNRNWNSDTFPGILNWQHRLWLTIREFRAVRNNDDIQRHTIDSSIFQKEENKLHDARNYHVKKTSSNFRKSYQLSVAISKLQGLTTILRKSPKELIKYSAEYERLLAVQIIMLTPMAPHFASALWSGFVSAPGRINHKWEQINWENDVINQKWPQLDSDYILNLYCVNQFYKVHLVAWQYTICVNNAVKCVLPIPKREMALLTKEAAIKLTMTQDIIKEYTSSWNIIDIGFQSYEDNDTYVFIKTDRKSQYLLCINIETIFHEHYKCKIIFNKPNFFKYFNFLTQQCITKVYHISIKMKKNFMLF</sequence>
<dbReference type="PANTHER" id="PTHR43740:SF2">
    <property type="entry name" value="LEUCINE--TRNA LIGASE, MITOCHONDRIAL"/>
    <property type="match status" value="1"/>
</dbReference>
<feature type="domain" description="Aminoacyl-tRNA synthetase class Ia" evidence="12">
    <location>
        <begin position="588"/>
        <end position="619"/>
    </location>
</feature>
<dbReference type="InterPro" id="IPR002302">
    <property type="entry name" value="Leu-tRNA-ligase"/>
</dbReference>
<dbReference type="Pfam" id="PF00133">
    <property type="entry name" value="tRNA-synt_1"/>
    <property type="match status" value="2"/>
</dbReference>
<dbReference type="InterPro" id="IPR013155">
    <property type="entry name" value="M/V/L/I-tRNA-synth_anticd-bd"/>
</dbReference>
<dbReference type="GO" id="GO:0006429">
    <property type="term" value="P:leucyl-tRNA aminoacylation"/>
    <property type="evidence" value="ECO:0007669"/>
    <property type="project" value="InterPro"/>
</dbReference>
<evidence type="ECO:0000256" key="10">
    <source>
        <dbReference type="ARBA" id="ARBA00047469"/>
    </source>
</evidence>
<dbReference type="SUPFAM" id="SSF47323">
    <property type="entry name" value="Anticodon-binding domain of a subclass of class I aminoacyl-tRNA synthetases"/>
    <property type="match status" value="1"/>
</dbReference>
<evidence type="ECO:0000256" key="5">
    <source>
        <dbReference type="ARBA" id="ARBA00022741"/>
    </source>
</evidence>
<evidence type="ECO:0000256" key="8">
    <source>
        <dbReference type="ARBA" id="ARBA00023146"/>
    </source>
</evidence>
<comment type="similarity">
    <text evidence="1 11">Belongs to the class-I aminoacyl-tRNA synthetase family.</text>
</comment>
<comment type="caution">
    <text evidence="15">The sequence shown here is derived from an EMBL/GenBank/DDBJ whole genome shotgun (WGS) entry which is preliminary data.</text>
</comment>
<dbReference type="GO" id="GO:0032543">
    <property type="term" value="P:mitochondrial translation"/>
    <property type="evidence" value="ECO:0007669"/>
    <property type="project" value="TreeGrafter"/>
</dbReference>
<dbReference type="GO" id="GO:0005524">
    <property type="term" value="F:ATP binding"/>
    <property type="evidence" value="ECO:0007669"/>
    <property type="project" value="UniProtKB-KW"/>
</dbReference>
<keyword evidence="8 11" id="KW-0030">Aminoacyl-tRNA synthetase</keyword>
<feature type="domain" description="Methionyl/Leucyl tRNA synthetase" evidence="14">
    <location>
        <begin position="66"/>
        <end position="203"/>
    </location>
</feature>
<comment type="catalytic activity">
    <reaction evidence="10">
        <text>tRNA(Leu) + L-leucine + ATP = L-leucyl-tRNA(Leu) + AMP + diphosphate</text>
        <dbReference type="Rhea" id="RHEA:11688"/>
        <dbReference type="Rhea" id="RHEA-COMP:9613"/>
        <dbReference type="Rhea" id="RHEA-COMP:9622"/>
        <dbReference type="ChEBI" id="CHEBI:30616"/>
        <dbReference type="ChEBI" id="CHEBI:33019"/>
        <dbReference type="ChEBI" id="CHEBI:57427"/>
        <dbReference type="ChEBI" id="CHEBI:78442"/>
        <dbReference type="ChEBI" id="CHEBI:78494"/>
        <dbReference type="ChEBI" id="CHEBI:456215"/>
        <dbReference type="EC" id="6.1.1.4"/>
    </reaction>
</comment>
<dbReference type="Pfam" id="PF08264">
    <property type="entry name" value="Anticodon_1"/>
    <property type="match status" value="1"/>
</dbReference>
<evidence type="ECO:0000256" key="11">
    <source>
        <dbReference type="RuleBase" id="RU363035"/>
    </source>
</evidence>
<name>A0A6G0ZHW7_APHCR</name>
<keyword evidence="7 11" id="KW-0648">Protein biosynthesis</keyword>
<dbReference type="Gene3D" id="3.40.50.620">
    <property type="entry name" value="HUPs"/>
    <property type="match status" value="2"/>
</dbReference>
<evidence type="ECO:0000256" key="6">
    <source>
        <dbReference type="ARBA" id="ARBA00022840"/>
    </source>
</evidence>
<dbReference type="Pfam" id="PF09334">
    <property type="entry name" value="tRNA-synt_1g"/>
    <property type="match status" value="1"/>
</dbReference>
<dbReference type="GO" id="GO:0005739">
    <property type="term" value="C:mitochondrion"/>
    <property type="evidence" value="ECO:0007669"/>
    <property type="project" value="TreeGrafter"/>
</dbReference>
<dbReference type="InterPro" id="IPR001412">
    <property type="entry name" value="aa-tRNA-synth_I_CS"/>
</dbReference>
<dbReference type="FunFam" id="1.10.730.10:FF:000002">
    <property type="entry name" value="Leucine--tRNA ligase"/>
    <property type="match status" value="1"/>
</dbReference>
<organism evidence="15 16">
    <name type="scientific">Aphis craccivora</name>
    <name type="common">Cowpea aphid</name>
    <dbReference type="NCBI Taxonomy" id="307492"/>
    <lineage>
        <taxon>Eukaryota</taxon>
        <taxon>Metazoa</taxon>
        <taxon>Ecdysozoa</taxon>
        <taxon>Arthropoda</taxon>
        <taxon>Hexapoda</taxon>
        <taxon>Insecta</taxon>
        <taxon>Pterygota</taxon>
        <taxon>Neoptera</taxon>
        <taxon>Paraneoptera</taxon>
        <taxon>Hemiptera</taxon>
        <taxon>Sternorrhyncha</taxon>
        <taxon>Aphidomorpha</taxon>
        <taxon>Aphidoidea</taxon>
        <taxon>Aphididae</taxon>
        <taxon>Aphidini</taxon>
        <taxon>Aphis</taxon>
        <taxon>Aphis</taxon>
    </lineage>
</organism>
<keyword evidence="6 11" id="KW-0067">ATP-binding</keyword>
<dbReference type="EMBL" id="VUJU01000398">
    <property type="protein sequence ID" value="KAF0770676.1"/>
    <property type="molecule type" value="Genomic_DNA"/>
</dbReference>
<evidence type="ECO:0000259" key="12">
    <source>
        <dbReference type="Pfam" id="PF00133"/>
    </source>
</evidence>
<feature type="domain" description="Methionyl/Valyl/Leucyl/Isoleucyl-tRNA synthetase anticodon-binding" evidence="13">
    <location>
        <begin position="683"/>
        <end position="786"/>
    </location>
</feature>
<protein>
    <recommendedName>
        <fullName evidence="2">leucine--tRNA ligase</fullName>
        <ecNumber evidence="2">6.1.1.4</ecNumber>
    </recommendedName>
    <alternativeName>
        <fullName evidence="9">Leucyl-tRNA synthetase</fullName>
    </alternativeName>
</protein>
<dbReference type="Gene3D" id="1.10.730.10">
    <property type="entry name" value="Isoleucyl-tRNA Synthetase, Domain 1"/>
    <property type="match status" value="2"/>
</dbReference>
<proteinExistence type="inferred from homology"/>
<keyword evidence="3" id="KW-0963">Cytoplasm</keyword>
<evidence type="ECO:0000313" key="15">
    <source>
        <dbReference type="EMBL" id="KAF0770676.1"/>
    </source>
</evidence>
<dbReference type="FunFam" id="3.40.50.620:FF:000265">
    <property type="entry name" value="Leucine--tRNA ligase"/>
    <property type="match status" value="1"/>
</dbReference>
<evidence type="ECO:0000256" key="3">
    <source>
        <dbReference type="ARBA" id="ARBA00022490"/>
    </source>
</evidence>
<dbReference type="FunFam" id="3.40.50.620:FF:000003">
    <property type="entry name" value="Leucine--tRNA ligase"/>
    <property type="match status" value="1"/>
</dbReference>
<keyword evidence="5 11" id="KW-0547">Nucleotide-binding</keyword>
<keyword evidence="16" id="KW-1185">Reference proteome</keyword>
<dbReference type="SUPFAM" id="SSF52374">
    <property type="entry name" value="Nucleotidylyl transferase"/>
    <property type="match status" value="1"/>
</dbReference>
<dbReference type="EC" id="6.1.1.4" evidence="2"/>
<dbReference type="GO" id="GO:0002161">
    <property type="term" value="F:aminoacyl-tRNA deacylase activity"/>
    <property type="evidence" value="ECO:0007669"/>
    <property type="project" value="InterPro"/>
</dbReference>
<accession>A0A6G0ZHW7</accession>
<evidence type="ECO:0000256" key="7">
    <source>
        <dbReference type="ARBA" id="ARBA00022917"/>
    </source>
</evidence>
<dbReference type="InterPro" id="IPR009080">
    <property type="entry name" value="tRNAsynth_Ia_anticodon-bd"/>
</dbReference>
<evidence type="ECO:0000313" key="16">
    <source>
        <dbReference type="Proteomes" id="UP000478052"/>
    </source>
</evidence>
<reference evidence="15 16" key="1">
    <citation type="submission" date="2019-08" db="EMBL/GenBank/DDBJ databases">
        <title>Whole genome of Aphis craccivora.</title>
        <authorList>
            <person name="Voronova N.V."/>
            <person name="Shulinski R.S."/>
            <person name="Bandarenka Y.V."/>
            <person name="Zhorov D.G."/>
            <person name="Warner D."/>
        </authorList>
    </citation>
    <scope>NUCLEOTIDE SEQUENCE [LARGE SCALE GENOMIC DNA]</scope>
    <source>
        <strain evidence="15">180601</strain>
        <tissue evidence="15">Whole Body</tissue>
    </source>
</reference>
<evidence type="ECO:0000256" key="4">
    <source>
        <dbReference type="ARBA" id="ARBA00022598"/>
    </source>
</evidence>
<feature type="domain" description="Aminoacyl-tRNA synthetase class Ia" evidence="12">
    <location>
        <begin position="392"/>
        <end position="554"/>
    </location>
</feature>
<dbReference type="GO" id="GO:0004823">
    <property type="term" value="F:leucine-tRNA ligase activity"/>
    <property type="evidence" value="ECO:0007669"/>
    <property type="project" value="UniProtKB-EC"/>
</dbReference>
<evidence type="ECO:0000256" key="1">
    <source>
        <dbReference type="ARBA" id="ARBA00005594"/>
    </source>
</evidence>
<dbReference type="InterPro" id="IPR015413">
    <property type="entry name" value="Methionyl/Leucyl_tRNA_Synth"/>
</dbReference>